<name>A0A397EBG1_APHAT</name>
<evidence type="ECO:0000313" key="3">
    <source>
        <dbReference type="Proteomes" id="UP000266643"/>
    </source>
</evidence>
<organism evidence="2 3">
    <name type="scientific">Aphanomyces astaci</name>
    <name type="common">Crayfish plague agent</name>
    <dbReference type="NCBI Taxonomy" id="112090"/>
    <lineage>
        <taxon>Eukaryota</taxon>
        <taxon>Sar</taxon>
        <taxon>Stramenopiles</taxon>
        <taxon>Oomycota</taxon>
        <taxon>Saprolegniomycetes</taxon>
        <taxon>Saprolegniales</taxon>
        <taxon>Verrucalvaceae</taxon>
        <taxon>Aphanomyces</taxon>
    </lineage>
</organism>
<feature type="non-terminal residue" evidence="2">
    <location>
        <position position="1"/>
    </location>
</feature>
<dbReference type="Proteomes" id="UP000266643">
    <property type="component" value="Unassembled WGS sequence"/>
</dbReference>
<keyword evidence="1" id="KW-0175">Coiled coil</keyword>
<sequence length="143" mass="16491">TRDQLERERHANEEVLRQVEEARTCLETEKLQFRDQEATLFRERSVQDRPSYKWNKELWNSNKGRLGRRTMPVAARSRVHAAFHSDVLEAARATLNVMASAELDRVLAVELAEARCVDELAQALEAMALCEHESDDMIAAKRK</sequence>
<protein>
    <submittedName>
        <fullName evidence="2">Uncharacterized protein</fullName>
    </submittedName>
</protein>
<evidence type="ECO:0000256" key="1">
    <source>
        <dbReference type="SAM" id="Coils"/>
    </source>
</evidence>
<dbReference type="EMBL" id="QUTD01001951">
    <property type="protein sequence ID" value="RHY77023.1"/>
    <property type="molecule type" value="Genomic_DNA"/>
</dbReference>
<accession>A0A397EBG1</accession>
<feature type="coiled-coil region" evidence="1">
    <location>
        <begin position="2"/>
        <end position="36"/>
    </location>
</feature>
<proteinExistence type="predicted"/>
<comment type="caution">
    <text evidence="2">The sequence shown here is derived from an EMBL/GenBank/DDBJ whole genome shotgun (WGS) entry which is preliminary data.</text>
</comment>
<gene>
    <name evidence="2" type="ORF">DYB30_013851</name>
</gene>
<evidence type="ECO:0000313" key="2">
    <source>
        <dbReference type="EMBL" id="RHY77023.1"/>
    </source>
</evidence>
<dbReference type="AlphaFoldDB" id="A0A397EBG1"/>
<reference evidence="2 3" key="1">
    <citation type="submission" date="2018-08" db="EMBL/GenBank/DDBJ databases">
        <title>Aphanomyces genome sequencing and annotation.</title>
        <authorList>
            <person name="Minardi D."/>
            <person name="Oidtmann B."/>
            <person name="Van Der Giezen M."/>
            <person name="Studholme D.J."/>
        </authorList>
    </citation>
    <scope>NUCLEOTIDE SEQUENCE [LARGE SCALE GENOMIC DNA]</scope>
    <source>
        <strain evidence="2 3">D2</strain>
    </source>
</reference>